<dbReference type="AlphaFoldDB" id="A0A3E5AZW5"/>
<gene>
    <name evidence="3" type="ORF">DXB65_22475</name>
</gene>
<keyword evidence="2" id="KW-0564">Palmitate</keyword>
<reference evidence="3 4" key="1">
    <citation type="submission" date="2018-08" db="EMBL/GenBank/DDBJ databases">
        <title>A genome reference for cultivated species of the human gut microbiota.</title>
        <authorList>
            <person name="Zou Y."/>
            <person name="Xue W."/>
            <person name="Luo G."/>
        </authorList>
    </citation>
    <scope>NUCLEOTIDE SEQUENCE [LARGE SCALE GENOMIC DNA]</scope>
    <source>
        <strain evidence="3 4">OM05-15BH</strain>
    </source>
</reference>
<dbReference type="Pfam" id="PF02321">
    <property type="entry name" value="OEP"/>
    <property type="match status" value="2"/>
</dbReference>
<dbReference type="Gene3D" id="2.20.200.10">
    <property type="entry name" value="Outer membrane efflux proteins (OEP)"/>
    <property type="match status" value="1"/>
</dbReference>
<keyword evidence="2" id="KW-1134">Transmembrane beta strand</keyword>
<protein>
    <submittedName>
        <fullName evidence="3">TolC family protein</fullName>
    </submittedName>
</protein>
<comment type="similarity">
    <text evidence="1 2">Belongs to the outer membrane factor (OMF) (TC 1.B.17) family.</text>
</comment>
<accession>A0A3E5AZW5</accession>
<dbReference type="Proteomes" id="UP000260983">
    <property type="component" value="Unassembled WGS sequence"/>
</dbReference>
<organism evidence="3 4">
    <name type="scientific">Bacteroides oleiciplenus</name>
    <dbReference type="NCBI Taxonomy" id="626931"/>
    <lineage>
        <taxon>Bacteria</taxon>
        <taxon>Pseudomonadati</taxon>
        <taxon>Bacteroidota</taxon>
        <taxon>Bacteroidia</taxon>
        <taxon>Bacteroidales</taxon>
        <taxon>Bacteroidaceae</taxon>
        <taxon>Bacteroides</taxon>
    </lineage>
</organism>
<comment type="caution">
    <text evidence="3">The sequence shown here is derived from an EMBL/GenBank/DDBJ whole genome shotgun (WGS) entry which is preliminary data.</text>
</comment>
<dbReference type="InterPro" id="IPR010131">
    <property type="entry name" value="MdtP/NodT-like"/>
</dbReference>
<keyword evidence="2" id="KW-0472">Membrane</keyword>
<evidence type="ECO:0000256" key="2">
    <source>
        <dbReference type="RuleBase" id="RU362097"/>
    </source>
</evidence>
<keyword evidence="2" id="KW-0812">Transmembrane</keyword>
<evidence type="ECO:0000313" key="4">
    <source>
        <dbReference type="Proteomes" id="UP000260983"/>
    </source>
</evidence>
<dbReference type="GO" id="GO:0005886">
    <property type="term" value="C:plasma membrane"/>
    <property type="evidence" value="ECO:0007669"/>
    <property type="project" value="UniProtKB-SubCell"/>
</dbReference>
<dbReference type="RefSeq" id="WP_117725642.1">
    <property type="nucleotide sequence ID" value="NZ_QSUL01000025.1"/>
</dbReference>
<dbReference type="EMBL" id="QSUL01000025">
    <property type="protein sequence ID" value="RGN30850.1"/>
    <property type="molecule type" value="Genomic_DNA"/>
</dbReference>
<comment type="subcellular location">
    <subcellularLocation>
        <location evidence="2">Cell membrane</location>
        <topology evidence="2">Lipid-anchor</topology>
    </subcellularLocation>
</comment>
<dbReference type="PANTHER" id="PTHR30203">
    <property type="entry name" value="OUTER MEMBRANE CATION EFFLUX PROTEIN"/>
    <property type="match status" value="1"/>
</dbReference>
<evidence type="ECO:0000313" key="3">
    <source>
        <dbReference type="EMBL" id="RGN30850.1"/>
    </source>
</evidence>
<proteinExistence type="inferred from homology"/>
<dbReference type="SUPFAM" id="SSF56954">
    <property type="entry name" value="Outer membrane efflux proteins (OEP)"/>
    <property type="match status" value="1"/>
</dbReference>
<sequence length="457" mass="50114">MKRLIILSFATCLLAGCGIYKPYSRPAVTTDSLYRNMPPEDSTSLAALSWRELFTDEYLQTLIEQGLKQNTDLRIAHLRVEAAQAVLMNARLSYLPSVSLAPEGTISHYESTTARSYNLGASASWEIDIFGKVTNAQRGAKAALENSRAYEQAVQTQLVATIANSYYTLLMLDRQLAINERTLESWEKTVRTLEALKRAGKSNDAAVLQSKANRMALEAAIVSIRKSIQETENSLSVLIATAPQAIRRGTLEGQLFPEKLSVGVPIQLLANRPDVRQTEYALAQAFYATNAARAAFYPGITLSGTAGWNNNGGGIILNPGKWLLNAVGSLTQPLFNRGTNIANLKVAKTQQEEAVLSFRQSILDAGKEVNDALTQWQTAQERIGISTRQIVTLQEAVYKTELLMRHSSTNYLEVLTAQQSLLNAELIQAQDLFDKIQGVINLYHALGGGAATCDTQK</sequence>
<keyword evidence="2" id="KW-0449">Lipoprotein</keyword>
<evidence type="ECO:0000256" key="1">
    <source>
        <dbReference type="ARBA" id="ARBA00007613"/>
    </source>
</evidence>
<name>A0A3E5AZW5_9BACE</name>
<dbReference type="NCBIfam" id="TIGR01845">
    <property type="entry name" value="outer_NodT"/>
    <property type="match status" value="1"/>
</dbReference>
<dbReference type="Gene3D" id="1.20.1600.10">
    <property type="entry name" value="Outer membrane efflux proteins (OEP)"/>
    <property type="match status" value="1"/>
</dbReference>
<dbReference type="PANTHER" id="PTHR30203:SF33">
    <property type="entry name" value="BLR4455 PROTEIN"/>
    <property type="match status" value="1"/>
</dbReference>
<dbReference type="GO" id="GO:0015562">
    <property type="term" value="F:efflux transmembrane transporter activity"/>
    <property type="evidence" value="ECO:0007669"/>
    <property type="project" value="InterPro"/>
</dbReference>
<dbReference type="InterPro" id="IPR003423">
    <property type="entry name" value="OMP_efflux"/>
</dbReference>
<dbReference type="PROSITE" id="PS51257">
    <property type="entry name" value="PROKAR_LIPOPROTEIN"/>
    <property type="match status" value="1"/>
</dbReference>